<evidence type="ECO:0000256" key="1">
    <source>
        <dbReference type="ARBA" id="ARBA00023125"/>
    </source>
</evidence>
<dbReference type="InterPro" id="IPR052048">
    <property type="entry name" value="ST_Response_Regulator"/>
</dbReference>
<dbReference type="InterPro" id="IPR036388">
    <property type="entry name" value="WH-like_DNA-bd_sf"/>
</dbReference>
<feature type="domain" description="Response regulatory" evidence="2">
    <location>
        <begin position="5"/>
        <end position="120"/>
    </location>
</feature>
<dbReference type="SUPFAM" id="SSF46894">
    <property type="entry name" value="C-terminal effector domain of the bipartite response regulators"/>
    <property type="match status" value="1"/>
</dbReference>
<dbReference type="GO" id="GO:0000160">
    <property type="term" value="P:phosphorelay signal transduction system"/>
    <property type="evidence" value="ECO:0007669"/>
    <property type="project" value="InterPro"/>
</dbReference>
<dbReference type="SMART" id="SM00448">
    <property type="entry name" value="REC"/>
    <property type="match status" value="1"/>
</dbReference>
<accession>A0A1W1BQK4</accession>
<dbReference type="SMART" id="SM00862">
    <property type="entry name" value="Trans_reg_C"/>
    <property type="match status" value="1"/>
</dbReference>
<organism evidence="3">
    <name type="scientific">hydrothermal vent metagenome</name>
    <dbReference type="NCBI Taxonomy" id="652676"/>
    <lineage>
        <taxon>unclassified sequences</taxon>
        <taxon>metagenomes</taxon>
        <taxon>ecological metagenomes</taxon>
    </lineage>
</organism>
<dbReference type="GO" id="GO:0003677">
    <property type="term" value="F:DNA binding"/>
    <property type="evidence" value="ECO:0007669"/>
    <property type="project" value="UniProtKB-KW"/>
</dbReference>
<dbReference type="PANTHER" id="PTHR43228">
    <property type="entry name" value="TWO-COMPONENT RESPONSE REGULATOR"/>
    <property type="match status" value="1"/>
</dbReference>
<dbReference type="InterPro" id="IPR011006">
    <property type="entry name" value="CheY-like_superfamily"/>
</dbReference>
<dbReference type="PROSITE" id="PS50110">
    <property type="entry name" value="RESPONSE_REGULATORY"/>
    <property type="match status" value="1"/>
</dbReference>
<dbReference type="Gene3D" id="3.40.50.2300">
    <property type="match status" value="1"/>
</dbReference>
<keyword evidence="1" id="KW-0238">DNA-binding</keyword>
<name>A0A1W1BQK4_9ZZZZ</name>
<dbReference type="Gene3D" id="1.10.10.10">
    <property type="entry name" value="Winged helix-like DNA-binding domain superfamily/Winged helix DNA-binding domain"/>
    <property type="match status" value="1"/>
</dbReference>
<dbReference type="GO" id="GO:0006355">
    <property type="term" value="P:regulation of DNA-templated transcription"/>
    <property type="evidence" value="ECO:0007669"/>
    <property type="project" value="InterPro"/>
</dbReference>
<proteinExistence type="predicted"/>
<dbReference type="Pfam" id="PF00486">
    <property type="entry name" value="Trans_reg_C"/>
    <property type="match status" value="1"/>
</dbReference>
<dbReference type="InterPro" id="IPR001789">
    <property type="entry name" value="Sig_transdc_resp-reg_receiver"/>
</dbReference>
<dbReference type="AlphaFoldDB" id="A0A1W1BQK4"/>
<dbReference type="InterPro" id="IPR001867">
    <property type="entry name" value="OmpR/PhoB-type_DNA-bd"/>
</dbReference>
<dbReference type="InterPro" id="IPR016032">
    <property type="entry name" value="Sig_transdc_resp-reg_C-effctor"/>
</dbReference>
<dbReference type="PANTHER" id="PTHR43228:SF6">
    <property type="entry name" value="RESPONSE REGULATOR RECEIVER"/>
    <property type="match status" value="1"/>
</dbReference>
<evidence type="ECO:0000259" key="2">
    <source>
        <dbReference type="PROSITE" id="PS50110"/>
    </source>
</evidence>
<dbReference type="SUPFAM" id="SSF52172">
    <property type="entry name" value="CheY-like"/>
    <property type="match status" value="1"/>
</dbReference>
<dbReference type="EMBL" id="FPHG01000029">
    <property type="protein sequence ID" value="SFV55868.1"/>
    <property type="molecule type" value="Genomic_DNA"/>
</dbReference>
<gene>
    <name evidence="3" type="ORF">MNB_SV-9-169</name>
</gene>
<reference evidence="3" key="1">
    <citation type="submission" date="2016-10" db="EMBL/GenBank/DDBJ databases">
        <authorList>
            <person name="de Groot N.N."/>
        </authorList>
    </citation>
    <scope>NUCLEOTIDE SEQUENCE</scope>
</reference>
<protein>
    <submittedName>
        <fullName evidence="3">Response regulator receiver</fullName>
    </submittedName>
</protein>
<evidence type="ECO:0000313" key="3">
    <source>
        <dbReference type="EMBL" id="SFV55868.1"/>
    </source>
</evidence>
<sequence length="231" mass="26726">MTPKKILIVEDELITQRYIKTTLKKMGVEIIKCSSNSIETIKLLEKHSFNMILMDINIKGQVDGISLARDILEDINIPILFISAYNDDDTIDEILEFSSDGFISKPFTSRDLEIAVKVSYKNFITKTQIQNSKVIDRDIILNSEYSFSLKKRVLYFNNQEVELTLNQLKLIEVLVENINNTVSIEQLESIIWYEKNMSNSILRTLIYSIRKLAPTLKIINHSKIGYSIKNR</sequence>
<dbReference type="Pfam" id="PF00072">
    <property type="entry name" value="Response_reg"/>
    <property type="match status" value="1"/>
</dbReference>